<protein>
    <submittedName>
        <fullName evidence="2">Heterokaryon incompatibility protein 6 OR allele</fullName>
    </submittedName>
</protein>
<sequence>MESNLYPYEPLCGDEFRFLAVQPFDESVGVVECTLHQVPLRDASGIFTALSYAWGDASATETIRLNGHPFEVTTNLDACLRQLATNPEQRQTCLWVDAICINQHDVEERNIQVRRMKEIYSTAGMVIAWLGPATARSRIGMQRLQNISPSDIEGIFSEQQDKTRMARVYDEVLQGDGLDAIEDLVQRPYWRRTWVVQEIILGRRNRLLCGDDMIALENFSALYWLFCEHFLSAVASGEDHFPILYRFTTKLARNRVSSILEYERSIPQKIAPLVREFQHSECSDARDKIYGLLGICDQSEVHGIIPDYNRPVTKVYGDFAETHIRSLDNLEIMGYIRFNINKDPSDPSWIPDWRLSNTPSLLAKLHYAASNNLSLSSHPWSLDRNTERLDLTGACLDTITTLGTEMRFNPDSACWHDEVLDSAIISIKLVYRALTGRPSENESTSMILQGADVSTYSLNDGEPLDQACRRTLVASGEYTPGLYSEQCPFMMLLPGEEGRQRADGSVYTYDDTVWRCMITLHCRRLAITSKGWIGVVPEATEIGDHVAVLIGASTPFILRKAPAGGMPDVGEERLDKTVRTGDEFLPIGEAYIHGLMFGRGLELAELTKITLV</sequence>
<evidence type="ECO:0000259" key="1">
    <source>
        <dbReference type="Pfam" id="PF06985"/>
    </source>
</evidence>
<proteinExistence type="predicted"/>
<gene>
    <name evidence="2" type="ORF">PGQ11_013432</name>
</gene>
<dbReference type="InterPro" id="IPR010730">
    <property type="entry name" value="HET"/>
</dbReference>
<comment type="caution">
    <text evidence="2">The sequence shown here is derived from an EMBL/GenBank/DDBJ whole genome shotgun (WGS) entry which is preliminary data.</text>
</comment>
<dbReference type="Pfam" id="PF26639">
    <property type="entry name" value="Het-6_barrel"/>
    <property type="match status" value="1"/>
</dbReference>
<feature type="domain" description="Heterokaryon incompatibility" evidence="1">
    <location>
        <begin position="47"/>
        <end position="198"/>
    </location>
</feature>
<name>A0ABR2HPA9_9PEZI</name>
<dbReference type="PANTHER" id="PTHR24148">
    <property type="entry name" value="ANKYRIN REPEAT DOMAIN-CONTAINING PROTEIN 39 HOMOLOG-RELATED"/>
    <property type="match status" value="1"/>
</dbReference>
<dbReference type="InterPro" id="IPR052895">
    <property type="entry name" value="HetReg/Transcr_Mod"/>
</dbReference>
<accession>A0ABR2HPA9</accession>
<organism evidence="2 3">
    <name type="scientific">Apiospora arundinis</name>
    <dbReference type="NCBI Taxonomy" id="335852"/>
    <lineage>
        <taxon>Eukaryota</taxon>
        <taxon>Fungi</taxon>
        <taxon>Dikarya</taxon>
        <taxon>Ascomycota</taxon>
        <taxon>Pezizomycotina</taxon>
        <taxon>Sordariomycetes</taxon>
        <taxon>Xylariomycetidae</taxon>
        <taxon>Amphisphaeriales</taxon>
        <taxon>Apiosporaceae</taxon>
        <taxon>Apiospora</taxon>
    </lineage>
</organism>
<dbReference type="PANTHER" id="PTHR24148:SF73">
    <property type="entry name" value="HET DOMAIN PROTEIN (AFU_ORTHOLOGUE AFUA_8G01020)"/>
    <property type="match status" value="1"/>
</dbReference>
<evidence type="ECO:0000313" key="3">
    <source>
        <dbReference type="Proteomes" id="UP001390339"/>
    </source>
</evidence>
<reference evidence="2 3" key="1">
    <citation type="journal article" date="2024" name="IMA Fungus">
        <title>Apiospora arundinis, a panoply of carbohydrate-active enzymes and secondary metabolites.</title>
        <authorList>
            <person name="Sorensen T."/>
            <person name="Petersen C."/>
            <person name="Muurmann A.T."/>
            <person name="Christiansen J.V."/>
            <person name="Brundto M.L."/>
            <person name="Overgaard C.K."/>
            <person name="Boysen A.T."/>
            <person name="Wollenberg R.D."/>
            <person name="Larsen T.O."/>
            <person name="Sorensen J.L."/>
            <person name="Nielsen K.L."/>
            <person name="Sondergaard T.E."/>
        </authorList>
    </citation>
    <scope>NUCLEOTIDE SEQUENCE [LARGE SCALE GENOMIC DNA]</scope>
    <source>
        <strain evidence="2 3">AAU 773</strain>
    </source>
</reference>
<dbReference type="Pfam" id="PF06985">
    <property type="entry name" value="HET"/>
    <property type="match status" value="1"/>
</dbReference>
<dbReference type="Proteomes" id="UP001390339">
    <property type="component" value="Unassembled WGS sequence"/>
</dbReference>
<evidence type="ECO:0000313" key="2">
    <source>
        <dbReference type="EMBL" id="KAK8850953.1"/>
    </source>
</evidence>
<keyword evidence="3" id="KW-1185">Reference proteome</keyword>
<dbReference type="EMBL" id="JAPCWZ010000009">
    <property type="protein sequence ID" value="KAK8850953.1"/>
    <property type="molecule type" value="Genomic_DNA"/>
</dbReference>